<gene>
    <name evidence="1" type="primary">YMR1_1</name>
    <name evidence="1" type="ORF">EV182_003363</name>
</gene>
<sequence>DHLSSAIQSVGAADTESEDEFDRCLAKQQKSSRRPSRRFKFADRQKADTEFSPVFHQFLDCVFQLWLQYPDRFEFNEEYLLDIHYHIYSCQFGTFIGNSQRERQEWDLPANTISIWPWLHQRQGRYLNDLWNGRRARCDTEDMIHPDSRHVQFWTTLFKQERESVGENLFNVCKSRKADSGDISSSSSSNSSSPSPQNDAGENQEGGNADKLVISDGDQSPEVISVPSSSVGTNLSNDVEYSEGSSLEREFGSVYIDRHHVKGPDGELSVPKKTTSTSEWDALSLNPWTDLDPRSHPEEGTQADTAAAAATAAAIIDAGGDSALRRSVFLRSDPLRSALAGAQSENISPVLASTLPPISTKNTAPCSAKPFFADEEEAN</sequence>
<evidence type="ECO:0000313" key="1">
    <source>
        <dbReference type="EMBL" id="KAJ1678785.1"/>
    </source>
</evidence>
<comment type="caution">
    <text evidence="1">The sequence shown here is derived from an EMBL/GenBank/DDBJ whole genome shotgun (WGS) entry which is preliminary data.</text>
</comment>
<evidence type="ECO:0000313" key="2">
    <source>
        <dbReference type="Proteomes" id="UP001145114"/>
    </source>
</evidence>
<protein>
    <submittedName>
        <fullName evidence="1">Phosphatidylinositol-3-phosphatase ymr1</fullName>
    </submittedName>
</protein>
<accession>A0ACC1HQF0</accession>
<dbReference type="Proteomes" id="UP001145114">
    <property type="component" value="Unassembled WGS sequence"/>
</dbReference>
<name>A0ACC1HQF0_9FUNG</name>
<proteinExistence type="predicted"/>
<reference evidence="1" key="1">
    <citation type="submission" date="2022-06" db="EMBL/GenBank/DDBJ databases">
        <title>Phylogenomic reconstructions and comparative analyses of Kickxellomycotina fungi.</title>
        <authorList>
            <person name="Reynolds N.K."/>
            <person name="Stajich J.E."/>
            <person name="Barry K."/>
            <person name="Grigoriev I.V."/>
            <person name="Crous P."/>
            <person name="Smith M.E."/>
        </authorList>
    </citation>
    <scope>NUCLEOTIDE SEQUENCE</scope>
    <source>
        <strain evidence="1">RSA 2271</strain>
    </source>
</reference>
<dbReference type="EMBL" id="JAMZIH010000858">
    <property type="protein sequence ID" value="KAJ1678785.1"/>
    <property type="molecule type" value="Genomic_DNA"/>
</dbReference>
<keyword evidence="2" id="KW-1185">Reference proteome</keyword>
<feature type="non-terminal residue" evidence="1">
    <location>
        <position position="1"/>
    </location>
</feature>
<organism evidence="1 2">
    <name type="scientific">Spiromyces aspiralis</name>
    <dbReference type="NCBI Taxonomy" id="68401"/>
    <lineage>
        <taxon>Eukaryota</taxon>
        <taxon>Fungi</taxon>
        <taxon>Fungi incertae sedis</taxon>
        <taxon>Zoopagomycota</taxon>
        <taxon>Kickxellomycotina</taxon>
        <taxon>Kickxellomycetes</taxon>
        <taxon>Kickxellales</taxon>
        <taxon>Kickxellaceae</taxon>
        <taxon>Spiromyces</taxon>
    </lineage>
</organism>